<evidence type="ECO:0000256" key="6">
    <source>
        <dbReference type="SAM" id="Phobius"/>
    </source>
</evidence>
<dbReference type="CDD" id="cd13124">
    <property type="entry name" value="MATE_SpoVB_like"/>
    <property type="match status" value="1"/>
</dbReference>
<evidence type="ECO:0000256" key="1">
    <source>
        <dbReference type="ARBA" id="ARBA00004651"/>
    </source>
</evidence>
<feature type="transmembrane region" description="Helical" evidence="6">
    <location>
        <begin position="9"/>
        <end position="33"/>
    </location>
</feature>
<feature type="transmembrane region" description="Helical" evidence="6">
    <location>
        <begin position="45"/>
        <end position="67"/>
    </location>
</feature>
<feature type="transmembrane region" description="Helical" evidence="6">
    <location>
        <begin position="425"/>
        <end position="444"/>
    </location>
</feature>
<keyword evidence="8" id="KW-1185">Reference proteome</keyword>
<evidence type="ECO:0000313" key="8">
    <source>
        <dbReference type="Proteomes" id="UP001597451"/>
    </source>
</evidence>
<dbReference type="RefSeq" id="WP_379563761.1">
    <property type="nucleotide sequence ID" value="NZ_JBHUMX010000043.1"/>
</dbReference>
<evidence type="ECO:0000256" key="3">
    <source>
        <dbReference type="ARBA" id="ARBA00022692"/>
    </source>
</evidence>
<evidence type="ECO:0000256" key="5">
    <source>
        <dbReference type="ARBA" id="ARBA00023136"/>
    </source>
</evidence>
<dbReference type="PIRSF" id="PIRSF038958">
    <property type="entry name" value="PG_synth_SpoVB"/>
    <property type="match status" value="1"/>
</dbReference>
<gene>
    <name evidence="7" type="ORF">ACFSUN_16970</name>
</gene>
<feature type="transmembrane region" description="Helical" evidence="6">
    <location>
        <begin position="167"/>
        <end position="185"/>
    </location>
</feature>
<accession>A0ABW5Q4M0</accession>
<evidence type="ECO:0000313" key="7">
    <source>
        <dbReference type="EMBL" id="MFD2630471.1"/>
    </source>
</evidence>
<feature type="transmembrane region" description="Helical" evidence="6">
    <location>
        <begin position="244"/>
        <end position="264"/>
    </location>
</feature>
<evidence type="ECO:0000256" key="4">
    <source>
        <dbReference type="ARBA" id="ARBA00022989"/>
    </source>
</evidence>
<dbReference type="InterPro" id="IPR002797">
    <property type="entry name" value="Polysacc_synth"/>
</dbReference>
<feature type="transmembrane region" description="Helical" evidence="6">
    <location>
        <begin position="335"/>
        <end position="353"/>
    </location>
</feature>
<keyword evidence="5 6" id="KW-0472">Membrane</keyword>
<feature type="transmembrane region" description="Helical" evidence="6">
    <location>
        <begin position="496"/>
        <end position="516"/>
    </location>
</feature>
<proteinExistence type="predicted"/>
<dbReference type="Pfam" id="PF01943">
    <property type="entry name" value="Polysacc_synt"/>
    <property type="match status" value="1"/>
</dbReference>
<feature type="transmembrane region" description="Helical" evidence="6">
    <location>
        <begin position="128"/>
        <end position="146"/>
    </location>
</feature>
<dbReference type="InterPro" id="IPR050833">
    <property type="entry name" value="Poly_Biosynth_Transport"/>
</dbReference>
<comment type="subcellular location">
    <subcellularLocation>
        <location evidence="1">Cell membrane</location>
        <topology evidence="1">Multi-pass membrane protein</topology>
    </subcellularLocation>
</comment>
<feature type="transmembrane region" description="Helical" evidence="6">
    <location>
        <begin position="296"/>
        <end position="315"/>
    </location>
</feature>
<dbReference type="PANTHER" id="PTHR30250:SF21">
    <property type="entry name" value="LIPID II FLIPPASE MURJ"/>
    <property type="match status" value="1"/>
</dbReference>
<dbReference type="EMBL" id="JBHUMX010000043">
    <property type="protein sequence ID" value="MFD2630471.1"/>
    <property type="molecule type" value="Genomic_DNA"/>
</dbReference>
<keyword evidence="4 6" id="KW-1133">Transmembrane helix</keyword>
<keyword evidence="3 6" id="KW-0812">Transmembrane</keyword>
<comment type="caution">
    <text evidence="7">The sequence shown here is derived from an EMBL/GenBank/DDBJ whole genome shotgun (WGS) entry which is preliminary data.</text>
</comment>
<feature type="transmembrane region" description="Helical" evidence="6">
    <location>
        <begin position="191"/>
        <end position="215"/>
    </location>
</feature>
<protein>
    <submittedName>
        <fullName evidence="7">Oligosaccharide flippase family protein</fullName>
    </submittedName>
</protein>
<keyword evidence="2" id="KW-1003">Cell membrane</keyword>
<evidence type="ECO:0000256" key="2">
    <source>
        <dbReference type="ARBA" id="ARBA00022475"/>
    </source>
</evidence>
<feature type="transmembrane region" description="Helical" evidence="6">
    <location>
        <begin position="373"/>
        <end position="394"/>
    </location>
</feature>
<feature type="transmembrane region" description="Helical" evidence="6">
    <location>
        <begin position="401"/>
        <end position="419"/>
    </location>
</feature>
<organism evidence="7 8">
    <name type="scientific">Oceanobacillus kapialis</name>
    <dbReference type="NCBI Taxonomy" id="481353"/>
    <lineage>
        <taxon>Bacteria</taxon>
        <taxon>Bacillati</taxon>
        <taxon>Bacillota</taxon>
        <taxon>Bacilli</taxon>
        <taxon>Bacillales</taxon>
        <taxon>Bacillaceae</taxon>
        <taxon>Oceanobacillus</taxon>
    </lineage>
</organism>
<feature type="transmembrane region" description="Helical" evidence="6">
    <location>
        <begin position="465"/>
        <end position="484"/>
    </location>
</feature>
<dbReference type="InterPro" id="IPR024923">
    <property type="entry name" value="PG_synth_SpoVB"/>
</dbReference>
<name>A0ABW5Q4M0_9BACI</name>
<dbReference type="PANTHER" id="PTHR30250">
    <property type="entry name" value="PST FAMILY PREDICTED COLANIC ACID TRANSPORTER"/>
    <property type="match status" value="1"/>
</dbReference>
<feature type="transmembrane region" description="Helical" evidence="6">
    <location>
        <begin position="88"/>
        <end position="108"/>
    </location>
</feature>
<dbReference type="Proteomes" id="UP001597451">
    <property type="component" value="Unassembled WGS sequence"/>
</dbReference>
<reference evidence="8" key="1">
    <citation type="journal article" date="2019" name="Int. J. Syst. Evol. Microbiol.">
        <title>The Global Catalogue of Microorganisms (GCM) 10K type strain sequencing project: providing services to taxonomists for standard genome sequencing and annotation.</title>
        <authorList>
            <consortium name="The Broad Institute Genomics Platform"/>
            <consortium name="The Broad Institute Genome Sequencing Center for Infectious Disease"/>
            <person name="Wu L."/>
            <person name="Ma J."/>
        </authorList>
    </citation>
    <scope>NUCLEOTIDE SEQUENCE [LARGE SCALE GENOMIC DNA]</scope>
    <source>
        <strain evidence="8">TISTR 1858</strain>
    </source>
</reference>
<sequence>MSNIIRGTMLLTGASFLSKLLGMLYVIPFNALVGETGGALFQFGYIPYSIFISISTVGVPLAVSKFVSKYNSVGDYETGMRMFKTGMIMMAVTGLLSFLALFFSAELLANQMITTENSGSISAEDVTFVIRMVSVALIVIPAMSIVRGFFQGNNSMGPTAVSQIVESIVRVGFILGVTFVIIKLLDGSTTIAIGFATFSAFIAALASCIVLYIYWRKRKPHFAKQRQQQTFHNNIPTKDLVAELFRYAGPFVLVGLAIPLYQLVDSVTFERAMVDSGRRDVWEFSFGVISNYGHKLVIIPITLATGLSLAIIPALTKSYTQKNTELLTKQVNQTLQIVMVLVIPSIIGLSLLSDEAYGSLFGGMDQLDISGSLLGLYAPVALFFALYSVTSAILQSVNQQNYAVISLLVGLVVKILFNIQLIHMFGAKGAIFGTGLAAIIAVALNLYRIKKSINFSFKQTFKRTVLILIFVLFMAITIWITKLIGGQFIPYEETRMGATIMLALAVLTGGTVYMWFAYHSTLLERVLGNRIRFLDRIFRR</sequence>